<dbReference type="AlphaFoldDB" id="A0A502FJB2"/>
<comment type="caution">
    <text evidence="4">The sequence shown here is derived from an EMBL/GenBank/DDBJ whole genome shotgun (WGS) entry which is preliminary data.</text>
</comment>
<dbReference type="Pfam" id="PF10531">
    <property type="entry name" value="SLBB"/>
    <property type="match status" value="1"/>
</dbReference>
<evidence type="ECO:0000313" key="4">
    <source>
        <dbReference type="EMBL" id="TPG49469.1"/>
    </source>
</evidence>
<feature type="domain" description="Soluble ligand binding" evidence="3">
    <location>
        <begin position="137"/>
        <end position="189"/>
    </location>
</feature>
<proteinExistence type="predicted"/>
<dbReference type="InterPro" id="IPR003715">
    <property type="entry name" value="Poly_export_N"/>
</dbReference>
<dbReference type="InterPro" id="IPR019554">
    <property type="entry name" value="Soluble_ligand-bd"/>
</dbReference>
<evidence type="ECO:0000259" key="3">
    <source>
        <dbReference type="Pfam" id="PF10531"/>
    </source>
</evidence>
<dbReference type="PANTHER" id="PTHR33619">
    <property type="entry name" value="POLYSACCHARIDE EXPORT PROTEIN GFCE-RELATED"/>
    <property type="match status" value="1"/>
</dbReference>
<keyword evidence="5" id="KW-1185">Reference proteome</keyword>
<dbReference type="EMBL" id="RCZC01000007">
    <property type="protein sequence ID" value="TPG49469.1"/>
    <property type="molecule type" value="Genomic_DNA"/>
</dbReference>
<accession>A0A502FJB2</accession>
<sequence>MFMEGSIVSGSPLFVASPRGARARAVALVAALCCIGLPGVAGAQAVGADMATSQLEPEYRLGPGDELSVKFPYNGELDHAGPVGPDGRFTLPQVGTIAIANMTVSQATETIATTLRRDGIVENAKPSLTITQYGASVFVGGEVKTPGAVRLTGGMDAFRAIITAGGLLDTAKSKRIVVIRRGPEGTPQMHYVDLRAYLKHGPPSDAGLRSQDIVFVPKSSIAEVDLWVDQYINKVLPFSRGLNYNLGNAAVGAVTSR</sequence>
<dbReference type="PANTHER" id="PTHR33619:SF3">
    <property type="entry name" value="POLYSACCHARIDE EXPORT PROTEIN GFCE-RELATED"/>
    <property type="match status" value="1"/>
</dbReference>
<dbReference type="OrthoDB" id="197007at2"/>
<organism evidence="4 5">
    <name type="scientific">Sphingomonas glacialis</name>
    <dbReference type="NCBI Taxonomy" id="658225"/>
    <lineage>
        <taxon>Bacteria</taxon>
        <taxon>Pseudomonadati</taxon>
        <taxon>Pseudomonadota</taxon>
        <taxon>Alphaproteobacteria</taxon>
        <taxon>Sphingomonadales</taxon>
        <taxon>Sphingomonadaceae</taxon>
        <taxon>Sphingomonas</taxon>
    </lineage>
</organism>
<evidence type="ECO:0000313" key="5">
    <source>
        <dbReference type="Proteomes" id="UP000319931"/>
    </source>
</evidence>
<evidence type="ECO:0000259" key="2">
    <source>
        <dbReference type="Pfam" id="PF02563"/>
    </source>
</evidence>
<protein>
    <submittedName>
        <fullName evidence="4">Polysaccharide export protein</fullName>
    </submittedName>
</protein>
<feature type="domain" description="Polysaccharide export protein N-terminal" evidence="2">
    <location>
        <begin position="55"/>
        <end position="128"/>
    </location>
</feature>
<dbReference type="Pfam" id="PF02563">
    <property type="entry name" value="Poly_export"/>
    <property type="match status" value="1"/>
</dbReference>
<evidence type="ECO:0000256" key="1">
    <source>
        <dbReference type="ARBA" id="ARBA00022729"/>
    </source>
</evidence>
<name>A0A502FJB2_9SPHN</name>
<dbReference type="Proteomes" id="UP000319931">
    <property type="component" value="Unassembled WGS sequence"/>
</dbReference>
<keyword evidence="1" id="KW-0732">Signal</keyword>
<dbReference type="GO" id="GO:0015159">
    <property type="term" value="F:polysaccharide transmembrane transporter activity"/>
    <property type="evidence" value="ECO:0007669"/>
    <property type="project" value="InterPro"/>
</dbReference>
<gene>
    <name evidence="4" type="ORF">EAH76_19255</name>
</gene>
<dbReference type="Gene3D" id="3.10.560.10">
    <property type="entry name" value="Outer membrane lipoprotein wza domain like"/>
    <property type="match status" value="1"/>
</dbReference>
<dbReference type="InterPro" id="IPR049712">
    <property type="entry name" value="Poly_export"/>
</dbReference>
<reference evidence="4 5" key="1">
    <citation type="journal article" date="2019" name="Environ. Microbiol.">
        <title>Species interactions and distinct microbial communities in high Arctic permafrost affected cryosols are associated with the CH4 and CO2 gas fluxes.</title>
        <authorList>
            <person name="Altshuler I."/>
            <person name="Hamel J."/>
            <person name="Turney S."/>
            <person name="Magnuson E."/>
            <person name="Levesque R."/>
            <person name="Greer C."/>
            <person name="Whyte L.G."/>
        </authorList>
    </citation>
    <scope>NUCLEOTIDE SEQUENCE [LARGE SCALE GENOMIC DNA]</scope>
    <source>
        <strain evidence="4 5">E6.1</strain>
    </source>
</reference>